<evidence type="ECO:0000313" key="3">
    <source>
        <dbReference type="Proteomes" id="UP000445000"/>
    </source>
</evidence>
<keyword evidence="3" id="KW-1185">Reference proteome</keyword>
<evidence type="ECO:0000313" key="2">
    <source>
        <dbReference type="EMBL" id="GFE78268.1"/>
    </source>
</evidence>
<sequence length="62" mass="6983">MIKPVKGSDLEEQIELARQRIERWPQWLKDAAGMGGKDDVESSSSEKLPDGRIRLSPGDFID</sequence>
<protein>
    <submittedName>
        <fullName evidence="2">Uncharacterized protein</fullName>
    </submittedName>
</protein>
<organism evidence="2 3">
    <name type="scientific">Steroidobacter agaridevorans</name>
    <dbReference type="NCBI Taxonomy" id="2695856"/>
    <lineage>
        <taxon>Bacteria</taxon>
        <taxon>Pseudomonadati</taxon>
        <taxon>Pseudomonadota</taxon>
        <taxon>Gammaproteobacteria</taxon>
        <taxon>Steroidobacterales</taxon>
        <taxon>Steroidobacteraceae</taxon>
        <taxon>Steroidobacter</taxon>
    </lineage>
</organism>
<feature type="region of interest" description="Disordered" evidence="1">
    <location>
        <begin position="30"/>
        <end position="62"/>
    </location>
</feature>
<name>A0A829Y5P7_9GAMM</name>
<gene>
    <name evidence="2" type="ORF">GCM10011487_02680</name>
</gene>
<evidence type="ECO:0000256" key="1">
    <source>
        <dbReference type="SAM" id="MobiDB-lite"/>
    </source>
</evidence>
<dbReference type="Proteomes" id="UP000445000">
    <property type="component" value="Unassembled WGS sequence"/>
</dbReference>
<accession>A0A829Y5P7</accession>
<comment type="caution">
    <text evidence="2">The sequence shown here is derived from an EMBL/GenBank/DDBJ whole genome shotgun (WGS) entry which is preliminary data.</text>
</comment>
<dbReference type="RefSeq" id="WP_161810192.1">
    <property type="nucleotide sequence ID" value="NZ_BLJN01000001.1"/>
</dbReference>
<reference evidence="3" key="1">
    <citation type="submission" date="2020-01" db="EMBL/GenBank/DDBJ databases">
        <title>'Steroidobacter agaridevorans' sp. nov., agar-degrading bacteria isolated from rhizosphere soils.</title>
        <authorList>
            <person name="Ikenaga M."/>
            <person name="Kataoka M."/>
            <person name="Murouchi A."/>
            <person name="Katsuragi S."/>
            <person name="Sakai M."/>
        </authorList>
    </citation>
    <scope>NUCLEOTIDE SEQUENCE [LARGE SCALE GENOMIC DNA]</scope>
    <source>
        <strain evidence="3">YU21-B</strain>
    </source>
</reference>
<dbReference type="AlphaFoldDB" id="A0A829Y5P7"/>
<proteinExistence type="predicted"/>
<dbReference type="EMBL" id="BLJN01000001">
    <property type="protein sequence ID" value="GFE78268.1"/>
    <property type="molecule type" value="Genomic_DNA"/>
</dbReference>